<gene>
    <name evidence="2" type="ORF">OJ995_06460</name>
</gene>
<keyword evidence="2" id="KW-0808">Transferase</keyword>
<evidence type="ECO:0000259" key="1">
    <source>
        <dbReference type="Pfam" id="PF08242"/>
    </source>
</evidence>
<evidence type="ECO:0000313" key="3">
    <source>
        <dbReference type="Proteomes" id="UP001165677"/>
    </source>
</evidence>
<dbReference type="Proteomes" id="UP001165677">
    <property type="component" value="Unassembled WGS sequence"/>
</dbReference>
<keyword evidence="2" id="KW-0489">Methyltransferase</keyword>
<reference evidence="2" key="1">
    <citation type="submission" date="2022-10" db="EMBL/GenBank/DDBJ databases">
        <title>Flavobacterium sp. nov., a bacterium isolated from lake sediment.</title>
        <authorList>
            <person name="Qu J.-H."/>
        </authorList>
    </citation>
    <scope>NUCLEOTIDE SEQUENCE</scope>
    <source>
        <strain evidence="2">TH16-21</strain>
    </source>
</reference>
<feature type="domain" description="Methyltransferase type 12" evidence="1">
    <location>
        <begin position="58"/>
        <end position="146"/>
    </location>
</feature>
<name>A0ABT3EHI0_9FLAO</name>
<protein>
    <submittedName>
        <fullName evidence="2">Class I SAM-dependent methyltransferase</fullName>
    </submittedName>
</protein>
<dbReference type="InterPro" id="IPR029063">
    <property type="entry name" value="SAM-dependent_MTases_sf"/>
</dbReference>
<dbReference type="InterPro" id="IPR013217">
    <property type="entry name" value="Methyltransf_12"/>
</dbReference>
<dbReference type="GO" id="GO:0008168">
    <property type="term" value="F:methyltransferase activity"/>
    <property type="evidence" value="ECO:0007669"/>
    <property type="project" value="UniProtKB-KW"/>
</dbReference>
<accession>A0ABT3EHI0</accession>
<dbReference type="SUPFAM" id="SSF53335">
    <property type="entry name" value="S-adenosyl-L-methionine-dependent methyltransferases"/>
    <property type="match status" value="1"/>
</dbReference>
<dbReference type="Pfam" id="PF08242">
    <property type="entry name" value="Methyltransf_12"/>
    <property type="match status" value="1"/>
</dbReference>
<proteinExistence type="predicted"/>
<keyword evidence="3" id="KW-1185">Reference proteome</keyword>
<organism evidence="2 3">
    <name type="scientific">Flavobacterium lacisediminis</name>
    <dbReference type="NCBI Taxonomy" id="2989705"/>
    <lineage>
        <taxon>Bacteria</taxon>
        <taxon>Pseudomonadati</taxon>
        <taxon>Bacteroidota</taxon>
        <taxon>Flavobacteriia</taxon>
        <taxon>Flavobacteriales</taxon>
        <taxon>Flavobacteriaceae</taxon>
        <taxon>Flavobacterium</taxon>
    </lineage>
</organism>
<evidence type="ECO:0000313" key="2">
    <source>
        <dbReference type="EMBL" id="MCW1147856.1"/>
    </source>
</evidence>
<comment type="caution">
    <text evidence="2">The sequence shown here is derived from an EMBL/GenBank/DDBJ whole genome shotgun (WGS) entry which is preliminary data.</text>
</comment>
<dbReference type="GO" id="GO:0032259">
    <property type="term" value="P:methylation"/>
    <property type="evidence" value="ECO:0007669"/>
    <property type="project" value="UniProtKB-KW"/>
</dbReference>
<dbReference type="RefSeq" id="WP_264368686.1">
    <property type="nucleotide sequence ID" value="NZ_JAPCIO010000003.1"/>
</dbReference>
<sequence>MKKPYNDIISHYEECLAKHGDTHLGVDWPKIEDVDTRYKVMLDIIKFDELNLTSSKLLDFGCGTAHLLEYINKNQYSDIKYSGLDISQKFVDVAQNKFPDIDFYCSDILENESSIPTFDYIVMNGVFTEKRELTFDQMWEYFTKLLTLVYEKSSKGIAFNVMSKNVDWEREDLFHVSHDLLSDFLCKNLSRNYIIRNDYGLYEYTVYVLKK</sequence>
<dbReference type="EMBL" id="JAPCIO010000003">
    <property type="protein sequence ID" value="MCW1147856.1"/>
    <property type="molecule type" value="Genomic_DNA"/>
</dbReference>
<dbReference type="Gene3D" id="3.40.50.150">
    <property type="entry name" value="Vaccinia Virus protein VP39"/>
    <property type="match status" value="1"/>
</dbReference>
<dbReference type="CDD" id="cd02440">
    <property type="entry name" value="AdoMet_MTases"/>
    <property type="match status" value="1"/>
</dbReference>